<protein>
    <submittedName>
        <fullName evidence="2">Uncharacterized protein</fullName>
    </submittedName>
</protein>
<gene>
    <name evidence="2" type="ORF">QJS10_CPB20g01270</name>
</gene>
<proteinExistence type="predicted"/>
<reference evidence="2" key="1">
    <citation type="journal article" date="2023" name="Nat. Commun.">
        <title>Diploid and tetraploid genomes of Acorus and the evolution of monocots.</title>
        <authorList>
            <person name="Ma L."/>
            <person name="Liu K.W."/>
            <person name="Li Z."/>
            <person name="Hsiao Y.Y."/>
            <person name="Qi Y."/>
            <person name="Fu T."/>
            <person name="Tang G.D."/>
            <person name="Zhang D."/>
            <person name="Sun W.H."/>
            <person name="Liu D.K."/>
            <person name="Li Y."/>
            <person name="Chen G.Z."/>
            <person name="Liu X.D."/>
            <person name="Liao X.Y."/>
            <person name="Jiang Y.T."/>
            <person name="Yu X."/>
            <person name="Hao Y."/>
            <person name="Huang J."/>
            <person name="Zhao X.W."/>
            <person name="Ke S."/>
            <person name="Chen Y.Y."/>
            <person name="Wu W.L."/>
            <person name="Hsu J.L."/>
            <person name="Lin Y.F."/>
            <person name="Huang M.D."/>
            <person name="Li C.Y."/>
            <person name="Huang L."/>
            <person name="Wang Z.W."/>
            <person name="Zhao X."/>
            <person name="Zhong W.Y."/>
            <person name="Peng D.H."/>
            <person name="Ahmad S."/>
            <person name="Lan S."/>
            <person name="Zhang J.S."/>
            <person name="Tsai W.C."/>
            <person name="Van de Peer Y."/>
            <person name="Liu Z.J."/>
        </authorList>
    </citation>
    <scope>NUCLEOTIDE SEQUENCE</scope>
    <source>
        <strain evidence="2">CP</strain>
    </source>
</reference>
<feature type="region of interest" description="Disordered" evidence="1">
    <location>
        <begin position="87"/>
        <end position="175"/>
    </location>
</feature>
<keyword evidence="3" id="KW-1185">Reference proteome</keyword>
<evidence type="ECO:0000313" key="2">
    <source>
        <dbReference type="EMBL" id="KAK1286686.1"/>
    </source>
</evidence>
<comment type="caution">
    <text evidence="2">The sequence shown here is derived from an EMBL/GenBank/DDBJ whole genome shotgun (WGS) entry which is preliminary data.</text>
</comment>
<feature type="compositionally biased region" description="Low complexity" evidence="1">
    <location>
        <begin position="7"/>
        <end position="22"/>
    </location>
</feature>
<dbReference type="EMBL" id="JAUJYO010000020">
    <property type="protein sequence ID" value="KAK1286686.1"/>
    <property type="molecule type" value="Genomic_DNA"/>
</dbReference>
<accession>A0AAV9CCU6</accession>
<feature type="region of interest" description="Disordered" evidence="1">
    <location>
        <begin position="1"/>
        <end position="37"/>
    </location>
</feature>
<dbReference type="AlphaFoldDB" id="A0AAV9CCU6"/>
<organism evidence="2 3">
    <name type="scientific">Acorus calamus</name>
    <name type="common">Sweet flag</name>
    <dbReference type="NCBI Taxonomy" id="4465"/>
    <lineage>
        <taxon>Eukaryota</taxon>
        <taxon>Viridiplantae</taxon>
        <taxon>Streptophyta</taxon>
        <taxon>Embryophyta</taxon>
        <taxon>Tracheophyta</taxon>
        <taxon>Spermatophyta</taxon>
        <taxon>Magnoliopsida</taxon>
        <taxon>Liliopsida</taxon>
        <taxon>Acoraceae</taxon>
        <taxon>Acorus</taxon>
    </lineage>
</organism>
<feature type="compositionally biased region" description="Polar residues" evidence="1">
    <location>
        <begin position="91"/>
        <end position="112"/>
    </location>
</feature>
<name>A0AAV9CCU6_ACOCL</name>
<dbReference type="Proteomes" id="UP001180020">
    <property type="component" value="Unassembled WGS sequence"/>
</dbReference>
<sequence length="191" mass="20848">MSFKNISSVQSSFRESRSFGSSRVEDPRGLKERNSLEKKNSFILERPIVGSAVGTSVPFQKAEEKVISCSETGSVIDFHKKNMQFDGILTSPRSGSTLSNKGSEVQPNSAGSSDVKRQVTYSGRSTDIPSSNGTCNTQEQKPSVLGAPDKPSGNLDSATHLANSPGVRESGREKQGSFFHQWFTTDYFGWR</sequence>
<feature type="compositionally biased region" description="Polar residues" evidence="1">
    <location>
        <begin position="119"/>
        <end position="141"/>
    </location>
</feature>
<evidence type="ECO:0000313" key="3">
    <source>
        <dbReference type="Proteomes" id="UP001180020"/>
    </source>
</evidence>
<feature type="compositionally biased region" description="Basic and acidic residues" evidence="1">
    <location>
        <begin position="23"/>
        <end position="37"/>
    </location>
</feature>
<evidence type="ECO:0000256" key="1">
    <source>
        <dbReference type="SAM" id="MobiDB-lite"/>
    </source>
</evidence>
<reference evidence="2" key="2">
    <citation type="submission" date="2023-06" db="EMBL/GenBank/DDBJ databases">
        <authorList>
            <person name="Ma L."/>
            <person name="Liu K.-W."/>
            <person name="Li Z."/>
            <person name="Hsiao Y.-Y."/>
            <person name="Qi Y."/>
            <person name="Fu T."/>
            <person name="Tang G."/>
            <person name="Zhang D."/>
            <person name="Sun W.-H."/>
            <person name="Liu D.-K."/>
            <person name="Li Y."/>
            <person name="Chen G.-Z."/>
            <person name="Liu X.-D."/>
            <person name="Liao X.-Y."/>
            <person name="Jiang Y.-T."/>
            <person name="Yu X."/>
            <person name="Hao Y."/>
            <person name="Huang J."/>
            <person name="Zhao X.-W."/>
            <person name="Ke S."/>
            <person name="Chen Y.-Y."/>
            <person name="Wu W.-L."/>
            <person name="Hsu J.-L."/>
            <person name="Lin Y.-F."/>
            <person name="Huang M.-D."/>
            <person name="Li C.-Y."/>
            <person name="Huang L."/>
            <person name="Wang Z.-W."/>
            <person name="Zhao X."/>
            <person name="Zhong W.-Y."/>
            <person name="Peng D.-H."/>
            <person name="Ahmad S."/>
            <person name="Lan S."/>
            <person name="Zhang J.-S."/>
            <person name="Tsai W.-C."/>
            <person name="Van De Peer Y."/>
            <person name="Liu Z.-J."/>
        </authorList>
    </citation>
    <scope>NUCLEOTIDE SEQUENCE</scope>
    <source>
        <strain evidence="2">CP</strain>
        <tissue evidence="2">Leaves</tissue>
    </source>
</reference>